<evidence type="ECO:0000313" key="3">
    <source>
        <dbReference type="Proteomes" id="UP001152799"/>
    </source>
</evidence>
<feature type="chain" id="PRO_5040313004" evidence="1">
    <location>
        <begin position="19"/>
        <end position="127"/>
    </location>
</feature>
<organism evidence="2 3">
    <name type="scientific">Ceutorhynchus assimilis</name>
    <name type="common">cabbage seed weevil</name>
    <dbReference type="NCBI Taxonomy" id="467358"/>
    <lineage>
        <taxon>Eukaryota</taxon>
        <taxon>Metazoa</taxon>
        <taxon>Ecdysozoa</taxon>
        <taxon>Arthropoda</taxon>
        <taxon>Hexapoda</taxon>
        <taxon>Insecta</taxon>
        <taxon>Pterygota</taxon>
        <taxon>Neoptera</taxon>
        <taxon>Endopterygota</taxon>
        <taxon>Coleoptera</taxon>
        <taxon>Polyphaga</taxon>
        <taxon>Cucujiformia</taxon>
        <taxon>Curculionidae</taxon>
        <taxon>Ceutorhynchinae</taxon>
        <taxon>Ceutorhynchus</taxon>
    </lineage>
</organism>
<dbReference type="Proteomes" id="UP001152799">
    <property type="component" value="Chromosome 11"/>
</dbReference>
<accession>A0A9N9MGC3</accession>
<reference evidence="2" key="1">
    <citation type="submission" date="2022-01" db="EMBL/GenBank/DDBJ databases">
        <authorList>
            <person name="King R."/>
        </authorList>
    </citation>
    <scope>NUCLEOTIDE SEQUENCE</scope>
</reference>
<gene>
    <name evidence="2" type="ORF">CEUTPL_LOCUS2754</name>
</gene>
<dbReference type="AlphaFoldDB" id="A0A9N9MGC3"/>
<keyword evidence="3" id="KW-1185">Reference proteome</keyword>
<dbReference type="EMBL" id="OU892287">
    <property type="protein sequence ID" value="CAG9762069.1"/>
    <property type="molecule type" value="Genomic_DNA"/>
</dbReference>
<feature type="signal peptide" evidence="1">
    <location>
        <begin position="1"/>
        <end position="18"/>
    </location>
</feature>
<name>A0A9N9MGC3_9CUCU</name>
<dbReference type="OrthoDB" id="8117927at2759"/>
<keyword evidence="1" id="KW-0732">Signal</keyword>
<evidence type="ECO:0000256" key="1">
    <source>
        <dbReference type="SAM" id="SignalP"/>
    </source>
</evidence>
<proteinExistence type="predicted"/>
<evidence type="ECO:0000313" key="2">
    <source>
        <dbReference type="EMBL" id="CAG9762069.1"/>
    </source>
</evidence>
<protein>
    <submittedName>
        <fullName evidence="2">Uncharacterized protein</fullName>
    </submittedName>
</protein>
<sequence length="127" mass="14845">MIGKHLLIITSWIYFTHSSPIKFQQIHFLPATSFIARTDQYSTAGFYDGESRLDHYYGQGFSEPDPFLITDDVQAKQLAAYLYKKGLFFQDIPHTRGLIYNQNERRKNGLKPNRLGSLRPYSPWLRL</sequence>